<dbReference type="Proteomes" id="UP000317371">
    <property type="component" value="Unassembled WGS sequence"/>
</dbReference>
<dbReference type="CDD" id="cd00657">
    <property type="entry name" value="Ferritin_like"/>
    <property type="match status" value="1"/>
</dbReference>
<dbReference type="InterPro" id="IPR052965">
    <property type="entry name" value="Pigment-catalase-like"/>
</dbReference>
<dbReference type="EMBL" id="VIGC01000002">
    <property type="protein sequence ID" value="TQE97714.1"/>
    <property type="molecule type" value="Genomic_DNA"/>
</dbReference>
<dbReference type="InParanoid" id="A0A540VLS1"/>
<comment type="caution">
    <text evidence="1">The sequence shown here is derived from an EMBL/GenBank/DDBJ whole genome shotgun (WGS) entry which is preliminary data.</text>
</comment>
<evidence type="ECO:0000313" key="2">
    <source>
        <dbReference type="Proteomes" id="UP000317371"/>
    </source>
</evidence>
<dbReference type="PROSITE" id="PS51318">
    <property type="entry name" value="TAT"/>
    <property type="match status" value="1"/>
</dbReference>
<evidence type="ECO:0000313" key="1">
    <source>
        <dbReference type="EMBL" id="TQE97714.1"/>
    </source>
</evidence>
<dbReference type="InterPro" id="IPR006311">
    <property type="entry name" value="TAT_signal"/>
</dbReference>
<gene>
    <name evidence="1" type="ORF">FKZ61_02255</name>
</gene>
<protein>
    <submittedName>
        <fullName evidence="1">Ferritin-like domain-containing protein</fullName>
    </submittedName>
</protein>
<name>A0A540VLS1_9CHLR</name>
<reference evidence="1 2" key="1">
    <citation type="submission" date="2019-06" db="EMBL/GenBank/DDBJ databases">
        <title>Genome sequence of Litorilinea aerophila BAA-2444.</title>
        <authorList>
            <person name="Maclea K.S."/>
            <person name="Maurais E.G."/>
            <person name="Iannazzi L.C."/>
        </authorList>
    </citation>
    <scope>NUCLEOTIDE SEQUENCE [LARGE SCALE GENOMIC DNA]</scope>
    <source>
        <strain evidence="1 2">ATCC BAA-2444</strain>
    </source>
</reference>
<dbReference type="InterPro" id="IPR009078">
    <property type="entry name" value="Ferritin-like_SF"/>
</dbReference>
<dbReference type="PANTHER" id="PTHR31694:SF26">
    <property type="entry name" value="OS05G0151100 PROTEIN"/>
    <property type="match status" value="1"/>
</dbReference>
<dbReference type="Gene3D" id="1.20.1260.10">
    <property type="match status" value="1"/>
</dbReference>
<sequence length="218" mass="23389">MLTVSKFNIQPDEGGMSMSMHEAVLELVDFAWSRRTLVRGSMAAAVALATPAALGRAFAQGLSDVDILQFALTLEHLEARMYQDMLATNILTGKEQRYFQSFGSHEAAHVDALRNVLNGLGVSPVQALPAYNFPQFNSREAILDFARVAEETGVGAYQGAAAAIQNKDYLAAAGSIVQVEARHAAIVRLLLGQRPVPAPTTPSLTIDQVNQIVGPILS</sequence>
<proteinExistence type="predicted"/>
<dbReference type="PANTHER" id="PTHR31694">
    <property type="entry name" value="DESICCATION-LIKE PROTEIN"/>
    <property type="match status" value="1"/>
</dbReference>
<dbReference type="InterPro" id="IPR012347">
    <property type="entry name" value="Ferritin-like"/>
</dbReference>
<keyword evidence="2" id="KW-1185">Reference proteome</keyword>
<dbReference type="AlphaFoldDB" id="A0A540VLS1"/>
<accession>A0A540VLS1</accession>
<dbReference type="OrthoDB" id="954262at2"/>
<organism evidence="1 2">
    <name type="scientific">Litorilinea aerophila</name>
    <dbReference type="NCBI Taxonomy" id="1204385"/>
    <lineage>
        <taxon>Bacteria</taxon>
        <taxon>Bacillati</taxon>
        <taxon>Chloroflexota</taxon>
        <taxon>Caldilineae</taxon>
        <taxon>Caldilineales</taxon>
        <taxon>Caldilineaceae</taxon>
        <taxon>Litorilinea</taxon>
    </lineage>
</organism>
<dbReference type="SUPFAM" id="SSF47240">
    <property type="entry name" value="Ferritin-like"/>
    <property type="match status" value="1"/>
</dbReference>
<dbReference type="Pfam" id="PF13668">
    <property type="entry name" value="Ferritin_2"/>
    <property type="match status" value="1"/>
</dbReference>